<protein>
    <submittedName>
        <fullName evidence="5">Uncharacterized protein</fullName>
    </submittedName>
</protein>
<evidence type="ECO:0000313" key="3">
    <source>
        <dbReference type="EMBL" id="CAB4190905.1"/>
    </source>
</evidence>
<sequence length="131" mass="15000">MNYDNETWEERTARINKANEERRQVQITILIPNTVERARIKTETWNKVLLKITNGRTTNLNEMTYDEVQSALYESCRREDSKKAKVKREALKADGKCLRCGGAGRSDNWSATGYTCYSCNGSGKAQPIIKF</sequence>
<dbReference type="EMBL" id="LR798290">
    <property type="protein sequence ID" value="CAB5220535.1"/>
    <property type="molecule type" value="Genomic_DNA"/>
</dbReference>
<dbReference type="EMBL" id="LR796453">
    <property type="protein sequence ID" value="CAB4145770.1"/>
    <property type="molecule type" value="Genomic_DNA"/>
</dbReference>
<dbReference type="EMBL" id="LR797535">
    <property type="protein sequence ID" value="CAB4223357.1"/>
    <property type="molecule type" value="Genomic_DNA"/>
</dbReference>
<accession>A0A6J7WUM5</accession>
<evidence type="ECO:0000313" key="1">
    <source>
        <dbReference type="EMBL" id="CAB4145770.1"/>
    </source>
</evidence>
<organism evidence="5">
    <name type="scientific">uncultured Caudovirales phage</name>
    <dbReference type="NCBI Taxonomy" id="2100421"/>
    <lineage>
        <taxon>Viruses</taxon>
        <taxon>Duplodnaviria</taxon>
        <taxon>Heunggongvirae</taxon>
        <taxon>Uroviricota</taxon>
        <taxon>Caudoviricetes</taxon>
        <taxon>Peduoviridae</taxon>
        <taxon>Maltschvirus</taxon>
        <taxon>Maltschvirus maltsch</taxon>
    </lineage>
</organism>
<name>A0A6J7WUM5_9CAUD</name>
<dbReference type="EMBL" id="LR797169">
    <property type="protein sequence ID" value="CAB4190905.1"/>
    <property type="molecule type" value="Genomic_DNA"/>
</dbReference>
<evidence type="ECO:0000313" key="4">
    <source>
        <dbReference type="EMBL" id="CAB4223357.1"/>
    </source>
</evidence>
<evidence type="ECO:0000313" key="5">
    <source>
        <dbReference type="EMBL" id="CAB5220535.1"/>
    </source>
</evidence>
<reference evidence="5" key="1">
    <citation type="submission" date="2020-05" db="EMBL/GenBank/DDBJ databases">
        <authorList>
            <person name="Chiriac C."/>
            <person name="Salcher M."/>
            <person name="Ghai R."/>
            <person name="Kavagutti S V."/>
        </authorList>
    </citation>
    <scope>NUCLEOTIDE SEQUENCE</scope>
</reference>
<dbReference type="EMBL" id="LR796931">
    <property type="protein sequence ID" value="CAB4176343.1"/>
    <property type="molecule type" value="Genomic_DNA"/>
</dbReference>
<evidence type="ECO:0000313" key="2">
    <source>
        <dbReference type="EMBL" id="CAB4176343.1"/>
    </source>
</evidence>
<gene>
    <name evidence="3" type="ORF">UFOVP1219_3</name>
    <name evidence="4" type="ORF">UFOVP1671_52</name>
    <name evidence="5" type="ORF">UFOVP358_55</name>
    <name evidence="1" type="ORF">UFOVP476_49</name>
    <name evidence="2" type="ORF">UFOVP986_26</name>
</gene>
<proteinExistence type="predicted"/>